<protein>
    <submittedName>
        <fullName evidence="1">Uncharacterized protein</fullName>
    </submittedName>
</protein>
<proteinExistence type="predicted"/>
<dbReference type="Proteomes" id="UP000308600">
    <property type="component" value="Unassembled WGS sequence"/>
</dbReference>
<sequence length="307" mass="34176">MNVPSQTSGGTSRGFATSPPFPVLHPSSFRRSFFESLKAHMPRRVAFLLCLTFLRFTLPRILLNIFFFIYFFYLPNVYLYLYGTHSRLPSVNGTTSHTSHATTLSYSDTPINWQRLSERLENDWRSTKALIVVLLTLSVTLLQLNDITSREVTKTATVLSFWFAIASLVCGCINAFHLSPMQETYESVLEKSRHKNIMGCILWIIMILPVSFAVWSSVNFVVAAAVYSFSGPSPSTIGAPVQKSVLIFVLVVVVLVFLFYLPVLTLQGFGTATQEEPSHSSDGIEREAVAVVIPRSGSITTCETLIA</sequence>
<evidence type="ECO:0000313" key="2">
    <source>
        <dbReference type="Proteomes" id="UP000308600"/>
    </source>
</evidence>
<name>A0ACD3AC67_9AGAR</name>
<accession>A0ACD3AC67</accession>
<evidence type="ECO:0000313" key="1">
    <source>
        <dbReference type="EMBL" id="TFK63177.1"/>
    </source>
</evidence>
<reference evidence="1 2" key="1">
    <citation type="journal article" date="2019" name="Nat. Ecol. Evol.">
        <title>Megaphylogeny resolves global patterns of mushroom evolution.</title>
        <authorList>
            <person name="Varga T."/>
            <person name="Krizsan K."/>
            <person name="Foldi C."/>
            <person name="Dima B."/>
            <person name="Sanchez-Garcia M."/>
            <person name="Sanchez-Ramirez S."/>
            <person name="Szollosi G.J."/>
            <person name="Szarkandi J.G."/>
            <person name="Papp V."/>
            <person name="Albert L."/>
            <person name="Andreopoulos W."/>
            <person name="Angelini C."/>
            <person name="Antonin V."/>
            <person name="Barry K.W."/>
            <person name="Bougher N.L."/>
            <person name="Buchanan P."/>
            <person name="Buyck B."/>
            <person name="Bense V."/>
            <person name="Catcheside P."/>
            <person name="Chovatia M."/>
            <person name="Cooper J."/>
            <person name="Damon W."/>
            <person name="Desjardin D."/>
            <person name="Finy P."/>
            <person name="Geml J."/>
            <person name="Haridas S."/>
            <person name="Hughes K."/>
            <person name="Justo A."/>
            <person name="Karasinski D."/>
            <person name="Kautmanova I."/>
            <person name="Kiss B."/>
            <person name="Kocsube S."/>
            <person name="Kotiranta H."/>
            <person name="LaButti K.M."/>
            <person name="Lechner B.E."/>
            <person name="Liimatainen K."/>
            <person name="Lipzen A."/>
            <person name="Lukacs Z."/>
            <person name="Mihaltcheva S."/>
            <person name="Morgado L.N."/>
            <person name="Niskanen T."/>
            <person name="Noordeloos M.E."/>
            <person name="Ohm R.A."/>
            <person name="Ortiz-Santana B."/>
            <person name="Ovrebo C."/>
            <person name="Racz N."/>
            <person name="Riley R."/>
            <person name="Savchenko A."/>
            <person name="Shiryaev A."/>
            <person name="Soop K."/>
            <person name="Spirin V."/>
            <person name="Szebenyi C."/>
            <person name="Tomsovsky M."/>
            <person name="Tulloss R.E."/>
            <person name="Uehling J."/>
            <person name="Grigoriev I.V."/>
            <person name="Vagvolgyi C."/>
            <person name="Papp T."/>
            <person name="Martin F.M."/>
            <person name="Miettinen O."/>
            <person name="Hibbett D.S."/>
            <person name="Nagy L.G."/>
        </authorList>
    </citation>
    <scope>NUCLEOTIDE SEQUENCE [LARGE SCALE GENOMIC DNA]</scope>
    <source>
        <strain evidence="1 2">NL-1719</strain>
    </source>
</reference>
<keyword evidence="2" id="KW-1185">Reference proteome</keyword>
<gene>
    <name evidence="1" type="ORF">BDN72DRAFT_847942</name>
</gene>
<dbReference type="EMBL" id="ML208536">
    <property type="protein sequence ID" value="TFK63177.1"/>
    <property type="molecule type" value="Genomic_DNA"/>
</dbReference>
<organism evidence="1 2">
    <name type="scientific">Pluteus cervinus</name>
    <dbReference type="NCBI Taxonomy" id="181527"/>
    <lineage>
        <taxon>Eukaryota</taxon>
        <taxon>Fungi</taxon>
        <taxon>Dikarya</taxon>
        <taxon>Basidiomycota</taxon>
        <taxon>Agaricomycotina</taxon>
        <taxon>Agaricomycetes</taxon>
        <taxon>Agaricomycetidae</taxon>
        <taxon>Agaricales</taxon>
        <taxon>Pluteineae</taxon>
        <taxon>Pluteaceae</taxon>
        <taxon>Pluteus</taxon>
    </lineage>
</organism>